<dbReference type="AlphaFoldDB" id="A0AAV4RFH9"/>
<evidence type="ECO:0000256" key="1">
    <source>
        <dbReference type="SAM" id="MobiDB-lite"/>
    </source>
</evidence>
<gene>
    <name evidence="2" type="ORF">CEXT_36441</name>
</gene>
<feature type="compositionally biased region" description="Basic and acidic residues" evidence="1">
    <location>
        <begin position="60"/>
        <end position="75"/>
    </location>
</feature>
<protein>
    <submittedName>
        <fullName evidence="2">Uncharacterized protein</fullName>
    </submittedName>
</protein>
<reference evidence="2 3" key="1">
    <citation type="submission" date="2021-06" db="EMBL/GenBank/DDBJ databases">
        <title>Caerostris extrusa draft genome.</title>
        <authorList>
            <person name="Kono N."/>
            <person name="Arakawa K."/>
        </authorList>
    </citation>
    <scope>NUCLEOTIDE SEQUENCE [LARGE SCALE GENOMIC DNA]</scope>
</reference>
<proteinExistence type="predicted"/>
<dbReference type="Proteomes" id="UP001054945">
    <property type="component" value="Unassembled WGS sequence"/>
</dbReference>
<sequence>MSCNILRVIPLIDALETVAKCHLLYPPQTDQKFKITKPDVPKFSRGQSPLFRSVSSTHKKTPENAEGGDIRSNGD</sequence>
<evidence type="ECO:0000313" key="3">
    <source>
        <dbReference type="Proteomes" id="UP001054945"/>
    </source>
</evidence>
<accession>A0AAV4RFH9</accession>
<comment type="caution">
    <text evidence="2">The sequence shown here is derived from an EMBL/GenBank/DDBJ whole genome shotgun (WGS) entry which is preliminary data.</text>
</comment>
<name>A0AAV4RFH9_CAEEX</name>
<feature type="region of interest" description="Disordered" evidence="1">
    <location>
        <begin position="34"/>
        <end position="75"/>
    </location>
</feature>
<evidence type="ECO:0000313" key="2">
    <source>
        <dbReference type="EMBL" id="GIY19446.1"/>
    </source>
</evidence>
<organism evidence="2 3">
    <name type="scientific">Caerostris extrusa</name>
    <name type="common">Bark spider</name>
    <name type="synonym">Caerostris bankana</name>
    <dbReference type="NCBI Taxonomy" id="172846"/>
    <lineage>
        <taxon>Eukaryota</taxon>
        <taxon>Metazoa</taxon>
        <taxon>Ecdysozoa</taxon>
        <taxon>Arthropoda</taxon>
        <taxon>Chelicerata</taxon>
        <taxon>Arachnida</taxon>
        <taxon>Araneae</taxon>
        <taxon>Araneomorphae</taxon>
        <taxon>Entelegynae</taxon>
        <taxon>Araneoidea</taxon>
        <taxon>Araneidae</taxon>
        <taxon>Caerostris</taxon>
    </lineage>
</organism>
<keyword evidence="3" id="KW-1185">Reference proteome</keyword>
<dbReference type="EMBL" id="BPLR01007758">
    <property type="protein sequence ID" value="GIY19446.1"/>
    <property type="molecule type" value="Genomic_DNA"/>
</dbReference>